<dbReference type="AlphaFoldDB" id="A0A4C1Z5Z5"/>
<feature type="chain" id="PRO_5020023484" description="Secreted protein" evidence="1">
    <location>
        <begin position="25"/>
        <end position="143"/>
    </location>
</feature>
<keyword evidence="1" id="KW-0732">Signal</keyword>
<dbReference type="EMBL" id="BGZK01001668">
    <property type="protein sequence ID" value="GBP84251.1"/>
    <property type="molecule type" value="Genomic_DNA"/>
</dbReference>
<keyword evidence="3" id="KW-1185">Reference proteome</keyword>
<accession>A0A4C1Z5Z5</accession>
<sequence length="143" mass="16321">MDSRGRMPLRIVLALHMHSLIHLAQKLMIAHYRQNVLFCWGRWHMTTTTQRDTHTRHRMREVKKLQYTAVRSRRSGAGAHPDQRGSRVDDMLTLFLSVCSRGPASMSRRCEVSACHLAHATPGDVTADVTSEWTADRAHRPPA</sequence>
<proteinExistence type="predicted"/>
<evidence type="ECO:0008006" key="4">
    <source>
        <dbReference type="Google" id="ProtNLM"/>
    </source>
</evidence>
<evidence type="ECO:0000313" key="3">
    <source>
        <dbReference type="Proteomes" id="UP000299102"/>
    </source>
</evidence>
<evidence type="ECO:0000256" key="1">
    <source>
        <dbReference type="SAM" id="SignalP"/>
    </source>
</evidence>
<reference evidence="2 3" key="1">
    <citation type="journal article" date="2019" name="Commun. Biol.">
        <title>The bagworm genome reveals a unique fibroin gene that provides high tensile strength.</title>
        <authorList>
            <person name="Kono N."/>
            <person name="Nakamura H."/>
            <person name="Ohtoshi R."/>
            <person name="Tomita M."/>
            <person name="Numata K."/>
            <person name="Arakawa K."/>
        </authorList>
    </citation>
    <scope>NUCLEOTIDE SEQUENCE [LARGE SCALE GENOMIC DNA]</scope>
</reference>
<comment type="caution">
    <text evidence="2">The sequence shown here is derived from an EMBL/GenBank/DDBJ whole genome shotgun (WGS) entry which is preliminary data.</text>
</comment>
<gene>
    <name evidence="2" type="ORF">EVAR_60195_1</name>
</gene>
<organism evidence="2 3">
    <name type="scientific">Eumeta variegata</name>
    <name type="common">Bagworm moth</name>
    <name type="synonym">Eumeta japonica</name>
    <dbReference type="NCBI Taxonomy" id="151549"/>
    <lineage>
        <taxon>Eukaryota</taxon>
        <taxon>Metazoa</taxon>
        <taxon>Ecdysozoa</taxon>
        <taxon>Arthropoda</taxon>
        <taxon>Hexapoda</taxon>
        <taxon>Insecta</taxon>
        <taxon>Pterygota</taxon>
        <taxon>Neoptera</taxon>
        <taxon>Endopterygota</taxon>
        <taxon>Lepidoptera</taxon>
        <taxon>Glossata</taxon>
        <taxon>Ditrysia</taxon>
        <taxon>Tineoidea</taxon>
        <taxon>Psychidae</taxon>
        <taxon>Oiketicinae</taxon>
        <taxon>Eumeta</taxon>
    </lineage>
</organism>
<protein>
    <recommendedName>
        <fullName evidence="4">Secreted protein</fullName>
    </recommendedName>
</protein>
<dbReference type="Proteomes" id="UP000299102">
    <property type="component" value="Unassembled WGS sequence"/>
</dbReference>
<feature type="signal peptide" evidence="1">
    <location>
        <begin position="1"/>
        <end position="24"/>
    </location>
</feature>
<name>A0A4C1Z5Z5_EUMVA</name>
<evidence type="ECO:0000313" key="2">
    <source>
        <dbReference type="EMBL" id="GBP84251.1"/>
    </source>
</evidence>